<keyword evidence="6" id="KW-0863">Zinc-finger</keyword>
<dbReference type="SUPFAM" id="SSF48065">
    <property type="entry name" value="DBL homology domain (DH-domain)"/>
    <property type="match status" value="1"/>
</dbReference>
<evidence type="ECO:0000259" key="17">
    <source>
        <dbReference type="PROSITE" id="PS50081"/>
    </source>
</evidence>
<dbReference type="InterPro" id="IPR001715">
    <property type="entry name" value="CH_dom"/>
</dbReference>
<name>A0A8J6FRW2_ELECQ</name>
<keyword evidence="11" id="KW-0175">Coiled coil</keyword>
<feature type="domain" description="SH2" evidence="12">
    <location>
        <begin position="671"/>
        <end position="765"/>
    </location>
</feature>
<dbReference type="Gene3D" id="3.30.60.20">
    <property type="match status" value="1"/>
</dbReference>
<evidence type="ECO:0000256" key="11">
    <source>
        <dbReference type="SAM" id="Coils"/>
    </source>
</evidence>
<evidence type="ECO:0000313" key="18">
    <source>
        <dbReference type="EMBL" id="KAG9492972.1"/>
    </source>
</evidence>
<dbReference type="Pfam" id="PF00017">
    <property type="entry name" value="SH2"/>
    <property type="match status" value="1"/>
</dbReference>
<proteinExistence type="predicted"/>
<keyword evidence="1 10" id="KW-0728">SH3 domain</keyword>
<dbReference type="FunFam" id="3.30.60.20:FF:000015">
    <property type="entry name" value="Vav guanine nucleotide exchange factor 1"/>
    <property type="match status" value="1"/>
</dbReference>
<evidence type="ECO:0000259" key="16">
    <source>
        <dbReference type="PROSITE" id="PS50021"/>
    </source>
</evidence>
<dbReference type="EMBL" id="WNTK01000001">
    <property type="protein sequence ID" value="KAG9492972.1"/>
    <property type="molecule type" value="Genomic_DNA"/>
</dbReference>
<keyword evidence="5" id="KW-0677">Repeat</keyword>
<dbReference type="GO" id="GO:0007166">
    <property type="term" value="P:cell surface receptor signaling pathway"/>
    <property type="evidence" value="ECO:0007669"/>
    <property type="project" value="UniProtKB-ARBA"/>
</dbReference>
<gene>
    <name evidence="18" type="ORF">GDO78_001102</name>
</gene>
<dbReference type="PROSITE" id="PS50081">
    <property type="entry name" value="ZF_DAG_PE_2"/>
    <property type="match status" value="1"/>
</dbReference>
<dbReference type="PANTHER" id="PTHR45818">
    <property type="entry name" value="PROTEIN VAV"/>
    <property type="match status" value="1"/>
</dbReference>
<dbReference type="SUPFAM" id="SSF47576">
    <property type="entry name" value="Calponin-homology domain, CH-domain"/>
    <property type="match status" value="1"/>
</dbReference>
<dbReference type="SMART" id="SM00325">
    <property type="entry name" value="RhoGEF"/>
    <property type="match status" value="1"/>
</dbReference>
<evidence type="ECO:0000256" key="1">
    <source>
        <dbReference type="ARBA" id="ARBA00022443"/>
    </source>
</evidence>
<dbReference type="PRINTS" id="PR00401">
    <property type="entry name" value="SH2DOMAIN"/>
</dbReference>
<dbReference type="SMART" id="SM00033">
    <property type="entry name" value="CH"/>
    <property type="match status" value="1"/>
</dbReference>
<dbReference type="Gene3D" id="2.30.30.40">
    <property type="entry name" value="SH3 Domains"/>
    <property type="match status" value="2"/>
</dbReference>
<dbReference type="AlphaFoldDB" id="A0A8J6FRW2"/>
<dbReference type="Pfam" id="PF00130">
    <property type="entry name" value="C1_1"/>
    <property type="match status" value="1"/>
</dbReference>
<comment type="caution">
    <text evidence="18">The sequence shown here is derived from an EMBL/GenBank/DDBJ whole genome shotgun (WGS) entry which is preliminary data.</text>
</comment>
<evidence type="ECO:0000256" key="8">
    <source>
        <dbReference type="ARBA" id="ARBA00022999"/>
    </source>
</evidence>
<dbReference type="Gene3D" id="1.10.418.10">
    <property type="entry name" value="Calponin-like domain"/>
    <property type="match status" value="1"/>
</dbReference>
<dbReference type="OrthoDB" id="5340910at2759"/>
<evidence type="ECO:0000256" key="6">
    <source>
        <dbReference type="ARBA" id="ARBA00022771"/>
    </source>
</evidence>
<dbReference type="FunFam" id="1.20.900.10:FF:000009">
    <property type="entry name" value="Vav guanine nucleotide exchange factor 1"/>
    <property type="match status" value="1"/>
</dbReference>
<evidence type="ECO:0000256" key="4">
    <source>
        <dbReference type="ARBA" id="ARBA00022723"/>
    </source>
</evidence>
<dbReference type="CDD" id="cd11976">
    <property type="entry name" value="SH3_VAV1_2"/>
    <property type="match status" value="1"/>
</dbReference>
<dbReference type="Pfam" id="PF00018">
    <property type="entry name" value="SH3_1"/>
    <property type="match status" value="2"/>
</dbReference>
<keyword evidence="2" id="KW-0597">Phosphoprotein</keyword>
<dbReference type="Gene3D" id="1.20.900.10">
    <property type="entry name" value="Dbl homology (DH) domain"/>
    <property type="match status" value="1"/>
</dbReference>
<keyword evidence="19" id="KW-1185">Reference proteome</keyword>
<dbReference type="SUPFAM" id="SSF55550">
    <property type="entry name" value="SH2 domain"/>
    <property type="match status" value="1"/>
</dbReference>
<dbReference type="GO" id="GO:0005737">
    <property type="term" value="C:cytoplasm"/>
    <property type="evidence" value="ECO:0007669"/>
    <property type="project" value="TreeGrafter"/>
</dbReference>
<dbReference type="FunFam" id="1.10.418.10:FF:000019">
    <property type="entry name" value="Vav guanine nucleotide exchange factor 2"/>
    <property type="match status" value="1"/>
</dbReference>
<dbReference type="Gene3D" id="2.30.29.30">
    <property type="entry name" value="Pleckstrin-homology domain (PH domain)/Phosphotyrosine-binding domain (PTB)"/>
    <property type="match status" value="1"/>
</dbReference>
<feature type="domain" description="SH3" evidence="13">
    <location>
        <begin position="592"/>
        <end position="660"/>
    </location>
</feature>
<dbReference type="GO" id="GO:0016477">
    <property type="term" value="P:cell migration"/>
    <property type="evidence" value="ECO:0007669"/>
    <property type="project" value="TreeGrafter"/>
</dbReference>
<dbReference type="InterPro" id="IPR055251">
    <property type="entry name" value="SOS1_NGEF_PH"/>
</dbReference>
<dbReference type="SMART" id="SM00233">
    <property type="entry name" value="PH"/>
    <property type="match status" value="1"/>
</dbReference>
<organism evidence="18 19">
    <name type="scientific">Eleutherodactylus coqui</name>
    <name type="common">Puerto Rican coqui</name>
    <dbReference type="NCBI Taxonomy" id="57060"/>
    <lineage>
        <taxon>Eukaryota</taxon>
        <taxon>Metazoa</taxon>
        <taxon>Chordata</taxon>
        <taxon>Craniata</taxon>
        <taxon>Vertebrata</taxon>
        <taxon>Euteleostomi</taxon>
        <taxon>Amphibia</taxon>
        <taxon>Batrachia</taxon>
        <taxon>Anura</taxon>
        <taxon>Neobatrachia</taxon>
        <taxon>Hyloidea</taxon>
        <taxon>Eleutherodactylidae</taxon>
        <taxon>Eleutherodactylinae</taxon>
        <taxon>Eleutherodactylus</taxon>
        <taxon>Eleutherodactylus</taxon>
    </lineage>
</organism>
<dbReference type="Gene3D" id="3.30.505.10">
    <property type="entry name" value="SH2 domain"/>
    <property type="match status" value="1"/>
</dbReference>
<protein>
    <recommendedName>
        <fullName evidence="20">Proto-oncogene vav</fullName>
    </recommendedName>
</protein>
<dbReference type="PROSITE" id="PS50003">
    <property type="entry name" value="PH_DOMAIN"/>
    <property type="match status" value="1"/>
</dbReference>
<feature type="domain" description="PH" evidence="14">
    <location>
        <begin position="405"/>
        <end position="507"/>
    </location>
</feature>
<dbReference type="Pfam" id="PF11971">
    <property type="entry name" value="CAMSAP_CH"/>
    <property type="match status" value="1"/>
</dbReference>
<dbReference type="InterPro" id="IPR001849">
    <property type="entry name" value="PH_domain"/>
</dbReference>
<dbReference type="InterPro" id="IPR022613">
    <property type="entry name" value="CH_CAMSAP_2"/>
</dbReference>
<dbReference type="SMART" id="SM00326">
    <property type="entry name" value="SH3"/>
    <property type="match status" value="2"/>
</dbReference>
<dbReference type="Pfam" id="PF22697">
    <property type="entry name" value="SOS1_NGEF_PH"/>
    <property type="match status" value="1"/>
</dbReference>
<evidence type="ECO:0000259" key="14">
    <source>
        <dbReference type="PROSITE" id="PS50003"/>
    </source>
</evidence>
<dbReference type="PRINTS" id="PR00888">
    <property type="entry name" value="SM22CALPONIN"/>
</dbReference>
<sequence>MMELWRHCARWLIDCRVLPPNHRVTLDTAQVCDLAQALRDGVLLCQLLNNLMPHSINLSEINVRPQMSQFLCLKNIRAFLSTCTEKFGLRRADLFEAFDLFDVRDFGKVINTLSMLSWTQIAQSKSVLPFPTEDYEADDDNYSGLSDQIDDTAEEDEDLYDCVDMDEEEGNEIYEVLMKGDEQPTPPKDGKMTTDDMKRCCLQELYQTEEKYTDTLGSICQYFIKPLQNFLRRDKMSDIFINIEDLRKLHQNFLLETKSCTSPKTCQTLHQVFIQYKEKFLIYGTYCSHVESATKRLEQISQEHEGFRMKLEECSQRANNGRFSLRDLLMVPMQRVLKYHLLLQELVKHTMETTEKENLKQALDAMRDLAQCVNEVKRDNETIKQITNFQCSIENLNESLAQYGRPKTDGELKIITAEKKSKLDRYAFLLDQALLICKRKGDTYDLKEFIRLRNYQIRDDSSGERDNKKWSHMFFLIDTRGSHGYELFFKTRELKKKWMEQFEMALSNIYPEDARANGHDFQMYSFENTATCKACEMLLRGLFFQGYRCVNCRVPAHKECLGRVPCCGRQDAVSAQKKQKPGRGTSNKRTETGLTKMETCHDYVGIPPPPIAFGPPLQMHKGDVIELTKAEAEQNWWEGRNTSTNEIGFFPCSLVKPYIYNPVTDLSSSIWYAGPMERKEAELLLANRSDGTFLVRQRLKDSGEFAISLKFNQEIKHMRVTVQEGLWRLTEKKGFKGLSELVGFYQQNSLKDCFKLLDTMLQFPYKEPEKKENLRMGKNDDKPRMKYLGSARARYDFCARDRTELSLKEGDVIRILNKKGHQGWWKGEVYGKIGWFPSNYVEDDFSEYC</sequence>
<evidence type="ECO:0000259" key="12">
    <source>
        <dbReference type="PROSITE" id="PS50001"/>
    </source>
</evidence>
<dbReference type="PROSITE" id="PS00741">
    <property type="entry name" value="DH_1"/>
    <property type="match status" value="1"/>
</dbReference>
<dbReference type="InterPro" id="IPR003096">
    <property type="entry name" value="SM22_calponin"/>
</dbReference>
<evidence type="ECO:0000256" key="7">
    <source>
        <dbReference type="ARBA" id="ARBA00022833"/>
    </source>
</evidence>
<feature type="domain" description="Phorbol-ester/DAG-type" evidence="17">
    <location>
        <begin position="518"/>
        <end position="567"/>
    </location>
</feature>
<accession>A0A8J6FRW2</accession>
<dbReference type="CDD" id="cd00160">
    <property type="entry name" value="RhoGEF"/>
    <property type="match status" value="1"/>
</dbReference>
<dbReference type="FunFam" id="2.30.30.40:FF:000039">
    <property type="entry name" value="Vav guanine nucleotide exchange factor 3"/>
    <property type="match status" value="1"/>
</dbReference>
<dbReference type="FunFam" id="3.30.505.10:FF:000024">
    <property type="entry name" value="Vav guanine nucleotide exchange factor 2"/>
    <property type="match status" value="1"/>
</dbReference>
<dbReference type="FunFam" id="2.30.29.30:FF:000050">
    <property type="entry name" value="Vav guanine nucleotide exchange factor 2"/>
    <property type="match status" value="1"/>
</dbReference>
<dbReference type="InterPro" id="IPR000219">
    <property type="entry name" value="DH_dom"/>
</dbReference>
<evidence type="ECO:0000256" key="9">
    <source>
        <dbReference type="PROSITE-ProRule" id="PRU00191"/>
    </source>
</evidence>
<dbReference type="SUPFAM" id="SSF50044">
    <property type="entry name" value="SH3-domain"/>
    <property type="match status" value="2"/>
</dbReference>
<dbReference type="Proteomes" id="UP000770717">
    <property type="component" value="Unassembled WGS sequence"/>
</dbReference>
<dbReference type="InterPro" id="IPR036860">
    <property type="entry name" value="SH2_dom_sf"/>
</dbReference>
<dbReference type="InterPro" id="IPR000980">
    <property type="entry name" value="SH2"/>
</dbReference>
<dbReference type="SUPFAM" id="SSF50729">
    <property type="entry name" value="PH domain-like"/>
    <property type="match status" value="1"/>
</dbReference>
<keyword evidence="4" id="KW-0479">Metal-binding</keyword>
<dbReference type="InterPro" id="IPR036028">
    <property type="entry name" value="SH3-like_dom_sf"/>
</dbReference>
<dbReference type="InterPro" id="IPR011993">
    <property type="entry name" value="PH-like_dom_sf"/>
</dbReference>
<dbReference type="Pfam" id="PF00621">
    <property type="entry name" value="RhoGEF"/>
    <property type="match status" value="1"/>
</dbReference>
<dbReference type="GO" id="GO:0005085">
    <property type="term" value="F:guanyl-nucleotide exchange factor activity"/>
    <property type="evidence" value="ECO:0007669"/>
    <property type="project" value="UniProtKB-KW"/>
</dbReference>
<feature type="domain" description="Calponin-homology (CH)" evidence="16">
    <location>
        <begin position="2"/>
        <end position="120"/>
    </location>
</feature>
<feature type="domain" description="DH" evidence="15">
    <location>
        <begin position="197"/>
        <end position="376"/>
    </location>
</feature>
<dbReference type="PANTHER" id="PTHR45818:SF2">
    <property type="entry name" value="PROTO-ONCOGENE VAV"/>
    <property type="match status" value="1"/>
</dbReference>
<dbReference type="PROSITE" id="PS50001">
    <property type="entry name" value="SH2"/>
    <property type="match status" value="1"/>
</dbReference>
<dbReference type="GO" id="GO:0008270">
    <property type="term" value="F:zinc ion binding"/>
    <property type="evidence" value="ECO:0007669"/>
    <property type="project" value="UniProtKB-KW"/>
</dbReference>
<evidence type="ECO:0000259" key="15">
    <source>
        <dbReference type="PROSITE" id="PS50010"/>
    </source>
</evidence>
<dbReference type="InterPro" id="IPR001331">
    <property type="entry name" value="GDS_CDC24_CS"/>
</dbReference>
<dbReference type="InterPro" id="IPR035899">
    <property type="entry name" value="DBL_dom_sf"/>
</dbReference>
<dbReference type="SMART" id="SM00252">
    <property type="entry name" value="SH2"/>
    <property type="match status" value="1"/>
</dbReference>
<dbReference type="PRINTS" id="PR00452">
    <property type="entry name" value="SH3DOMAIN"/>
</dbReference>
<keyword evidence="3" id="KW-0344">Guanine-nucleotide releasing factor</keyword>
<feature type="coiled-coil region" evidence="11">
    <location>
        <begin position="290"/>
        <end position="317"/>
    </location>
</feature>
<dbReference type="PROSITE" id="PS50021">
    <property type="entry name" value="CH"/>
    <property type="match status" value="1"/>
</dbReference>
<dbReference type="InterPro" id="IPR036872">
    <property type="entry name" value="CH_dom_sf"/>
</dbReference>
<evidence type="ECO:0008006" key="20">
    <source>
        <dbReference type="Google" id="ProtNLM"/>
    </source>
</evidence>
<dbReference type="PROSITE" id="PS00479">
    <property type="entry name" value="ZF_DAG_PE_1"/>
    <property type="match status" value="1"/>
</dbReference>
<dbReference type="CDD" id="cd01223">
    <property type="entry name" value="PH_Vav"/>
    <property type="match status" value="1"/>
</dbReference>
<dbReference type="InterPro" id="IPR002219">
    <property type="entry name" value="PKC_DAG/PE"/>
</dbReference>
<evidence type="ECO:0000256" key="10">
    <source>
        <dbReference type="PROSITE-ProRule" id="PRU00192"/>
    </source>
</evidence>
<evidence type="ECO:0000256" key="5">
    <source>
        <dbReference type="ARBA" id="ARBA00022737"/>
    </source>
</evidence>
<dbReference type="PROSITE" id="PS50002">
    <property type="entry name" value="SH3"/>
    <property type="match status" value="2"/>
</dbReference>
<dbReference type="InterPro" id="IPR037832">
    <property type="entry name" value="PH_Vav"/>
</dbReference>
<keyword evidence="8 9" id="KW-0727">SH2 domain</keyword>
<feature type="domain" description="SH3" evidence="13">
    <location>
        <begin position="786"/>
        <end position="846"/>
    </location>
</feature>
<reference evidence="18" key="1">
    <citation type="thesis" date="2020" institute="ProQuest LLC" country="789 East Eisenhower Parkway, Ann Arbor, MI, USA">
        <title>Comparative Genomics and Chromosome Evolution.</title>
        <authorList>
            <person name="Mudd A.B."/>
        </authorList>
    </citation>
    <scope>NUCLEOTIDE SEQUENCE</scope>
    <source>
        <strain evidence="18">HN-11 Male</strain>
        <tissue evidence="18">Kidney and liver</tissue>
    </source>
</reference>
<dbReference type="InterPro" id="IPR001452">
    <property type="entry name" value="SH3_domain"/>
</dbReference>
<dbReference type="GO" id="GO:0035556">
    <property type="term" value="P:intracellular signal transduction"/>
    <property type="evidence" value="ECO:0007669"/>
    <property type="project" value="InterPro"/>
</dbReference>
<evidence type="ECO:0000256" key="2">
    <source>
        <dbReference type="ARBA" id="ARBA00022553"/>
    </source>
</evidence>
<evidence type="ECO:0000259" key="13">
    <source>
        <dbReference type="PROSITE" id="PS50002"/>
    </source>
</evidence>
<dbReference type="PROSITE" id="PS50010">
    <property type="entry name" value="DH_2"/>
    <property type="match status" value="1"/>
</dbReference>
<dbReference type="SMART" id="SM00109">
    <property type="entry name" value="C1"/>
    <property type="match status" value="1"/>
</dbReference>
<dbReference type="InterPro" id="IPR035729">
    <property type="entry name" value="VAV1_SH3_2"/>
</dbReference>
<evidence type="ECO:0000313" key="19">
    <source>
        <dbReference type="Proteomes" id="UP000770717"/>
    </source>
</evidence>
<keyword evidence="7" id="KW-0862">Zinc</keyword>
<evidence type="ECO:0000256" key="3">
    <source>
        <dbReference type="ARBA" id="ARBA00022658"/>
    </source>
</evidence>
<dbReference type="CDD" id="cd21262">
    <property type="entry name" value="CH_VAV1"/>
    <property type="match status" value="1"/>
</dbReference>